<comment type="cofactor">
    <cofactor evidence="2">
        <name>Mn(2+)</name>
        <dbReference type="ChEBI" id="CHEBI:29035"/>
    </cofactor>
    <text evidence="2">The Mn(2+) ion enhances activity.</text>
</comment>
<dbReference type="PANTHER" id="PTHR11014">
    <property type="entry name" value="PEPTIDASE M20 FAMILY MEMBER"/>
    <property type="match status" value="1"/>
</dbReference>
<gene>
    <name evidence="4" type="ORF">V757_02655</name>
</gene>
<dbReference type="RefSeq" id="WP_023949643.1">
    <property type="nucleotide sequence ID" value="NZ_AYSV01000032.1"/>
</dbReference>
<feature type="binding site" evidence="2">
    <location>
        <position position="133"/>
    </location>
    <ligand>
        <name>Mn(2+)</name>
        <dbReference type="ChEBI" id="CHEBI:29035"/>
        <label>2</label>
    </ligand>
</feature>
<keyword evidence="5" id="KW-1185">Reference proteome</keyword>
<evidence type="ECO:0000259" key="3">
    <source>
        <dbReference type="Pfam" id="PF07687"/>
    </source>
</evidence>
<dbReference type="InterPro" id="IPR036264">
    <property type="entry name" value="Bact_exopeptidase_dim_dom"/>
</dbReference>
<dbReference type="Proteomes" id="UP000018766">
    <property type="component" value="Unassembled WGS sequence"/>
</dbReference>
<dbReference type="GO" id="GO:0019877">
    <property type="term" value="P:diaminopimelate biosynthetic process"/>
    <property type="evidence" value="ECO:0007669"/>
    <property type="project" value="UniProtKB-ARBA"/>
</dbReference>
<organism evidence="4 5">
    <name type="scientific">Pelistega indica</name>
    <dbReference type="NCBI Taxonomy" id="1414851"/>
    <lineage>
        <taxon>Bacteria</taxon>
        <taxon>Pseudomonadati</taxon>
        <taxon>Pseudomonadota</taxon>
        <taxon>Betaproteobacteria</taxon>
        <taxon>Burkholderiales</taxon>
        <taxon>Alcaligenaceae</taxon>
        <taxon>Pelistega</taxon>
    </lineage>
</organism>
<accession>V8G9A5</accession>
<dbReference type="SUPFAM" id="SSF53187">
    <property type="entry name" value="Zn-dependent exopeptidases"/>
    <property type="match status" value="1"/>
</dbReference>
<evidence type="ECO:0000313" key="5">
    <source>
        <dbReference type="Proteomes" id="UP000018766"/>
    </source>
</evidence>
<evidence type="ECO:0000256" key="1">
    <source>
        <dbReference type="ARBA" id="ARBA00022801"/>
    </source>
</evidence>
<feature type="binding site" evidence="2">
    <location>
        <position position="159"/>
    </location>
    <ligand>
        <name>Mn(2+)</name>
        <dbReference type="ChEBI" id="CHEBI:29035"/>
        <label>2</label>
    </ligand>
</feature>
<dbReference type="InterPro" id="IPR011650">
    <property type="entry name" value="Peptidase_M20_dimer"/>
</dbReference>
<dbReference type="InterPro" id="IPR017439">
    <property type="entry name" value="Amidohydrolase"/>
</dbReference>
<dbReference type="PATRIC" id="fig|1414851.3.peg.536"/>
<keyword evidence="1 4" id="KW-0378">Hydrolase</keyword>
<dbReference type="NCBIfam" id="TIGR01891">
    <property type="entry name" value="amidohydrolases"/>
    <property type="match status" value="1"/>
</dbReference>
<dbReference type="Pfam" id="PF07687">
    <property type="entry name" value="M20_dimer"/>
    <property type="match status" value="1"/>
</dbReference>
<dbReference type="AlphaFoldDB" id="V8G9A5"/>
<name>V8G9A5_9BURK</name>
<dbReference type="SUPFAM" id="SSF55031">
    <property type="entry name" value="Bacterial exopeptidase dimerisation domain"/>
    <property type="match status" value="1"/>
</dbReference>
<dbReference type="PANTHER" id="PTHR11014:SF63">
    <property type="entry name" value="METALLOPEPTIDASE, PUTATIVE (AFU_ORTHOLOGUE AFUA_6G09600)-RELATED"/>
    <property type="match status" value="1"/>
</dbReference>
<sequence>MFTQDEIQYITDLRQDIHANPELKYEENRTSEIVRKELESLGYQVISGVAKTGVVGVLETNKPGPCIAFRADMDALPILENTGLSYASNHQGKMHACGHDGHTATLLLAARWLARNKEQLIGTIKLLFQPAEEGGNGADKMVQEGVLETPKVDAIFGYHNRPGFPSNLVFVKPNSAMGGNDTFDVTIKGKAGHSAMPHLAIDPIYIAANIVQQTQGLVGRSKSPLKHGVITVSKFHAGTADNIIPAEAELTINIRSDSPESREQLAGHIENLIKGNCLAFGADYSIDHKHNVPPLCNPPAYADFVLEVAKEILPNHDIEKLDYMPTMGAEDFAFYLEHVPGCFFFVGNGVDCAYLHNEKYNFNDDILSTAASVFVGIALNASRLTNLLK</sequence>
<dbReference type="Gene3D" id="3.30.70.360">
    <property type="match status" value="1"/>
</dbReference>
<dbReference type="OrthoDB" id="8875216at2"/>
<protein>
    <submittedName>
        <fullName evidence="4">Amidohydrolase</fullName>
    </submittedName>
</protein>
<feature type="binding site" evidence="2">
    <location>
        <position position="356"/>
    </location>
    <ligand>
        <name>Mn(2+)</name>
        <dbReference type="ChEBI" id="CHEBI:29035"/>
        <label>2</label>
    </ligand>
</feature>
<dbReference type="EMBL" id="AYSV01000032">
    <property type="protein sequence ID" value="ETD72696.1"/>
    <property type="molecule type" value="Genomic_DNA"/>
</dbReference>
<dbReference type="InterPro" id="IPR002933">
    <property type="entry name" value="Peptidase_M20"/>
</dbReference>
<comment type="caution">
    <text evidence="4">The sequence shown here is derived from an EMBL/GenBank/DDBJ whole genome shotgun (WGS) entry which is preliminary data.</text>
</comment>
<keyword evidence="2" id="KW-0479">Metal-binding</keyword>
<keyword evidence="2" id="KW-0464">Manganese</keyword>
<dbReference type="Pfam" id="PF01546">
    <property type="entry name" value="Peptidase_M20"/>
    <property type="match status" value="1"/>
</dbReference>
<feature type="domain" description="Peptidase M20 dimerisation" evidence="3">
    <location>
        <begin position="179"/>
        <end position="274"/>
    </location>
</feature>
<evidence type="ECO:0000313" key="4">
    <source>
        <dbReference type="EMBL" id="ETD72696.1"/>
    </source>
</evidence>
<dbReference type="GO" id="GO:0046872">
    <property type="term" value="F:metal ion binding"/>
    <property type="evidence" value="ECO:0007669"/>
    <property type="project" value="UniProtKB-KW"/>
</dbReference>
<dbReference type="FunFam" id="3.30.70.360:FF:000001">
    <property type="entry name" value="N-acetyldiaminopimelate deacetylase"/>
    <property type="match status" value="1"/>
</dbReference>
<reference evidence="4 5" key="1">
    <citation type="submission" date="2013-11" db="EMBL/GenBank/DDBJ databases">
        <title>Genomic analysis of Pelistega sp. HM-7.</title>
        <authorList>
            <person name="Kumbhare S.V."/>
            <person name="Shetty S.A."/>
            <person name="Sharma O."/>
            <person name="Dhotre D.P."/>
        </authorList>
    </citation>
    <scope>NUCLEOTIDE SEQUENCE [LARGE SCALE GENOMIC DNA]</scope>
    <source>
        <strain evidence="4 5">HM-7</strain>
    </source>
</reference>
<dbReference type="PIRSF" id="PIRSF005962">
    <property type="entry name" value="Pept_M20D_amidohydro"/>
    <property type="match status" value="1"/>
</dbReference>
<feature type="binding site" evidence="2">
    <location>
        <position position="97"/>
    </location>
    <ligand>
        <name>Mn(2+)</name>
        <dbReference type="ChEBI" id="CHEBI:29035"/>
        <label>2</label>
    </ligand>
</feature>
<dbReference type="Gene3D" id="3.40.630.10">
    <property type="entry name" value="Zn peptidases"/>
    <property type="match status" value="1"/>
</dbReference>
<proteinExistence type="predicted"/>
<dbReference type="GO" id="GO:0050118">
    <property type="term" value="F:N-acetyldiaminopimelate deacetylase activity"/>
    <property type="evidence" value="ECO:0007669"/>
    <property type="project" value="UniProtKB-ARBA"/>
</dbReference>
<feature type="binding site" evidence="2">
    <location>
        <position position="99"/>
    </location>
    <ligand>
        <name>Mn(2+)</name>
        <dbReference type="ChEBI" id="CHEBI:29035"/>
        <label>2</label>
    </ligand>
</feature>
<evidence type="ECO:0000256" key="2">
    <source>
        <dbReference type="PIRSR" id="PIRSR005962-1"/>
    </source>
</evidence>